<evidence type="ECO:0000256" key="6">
    <source>
        <dbReference type="ARBA" id="ARBA00023136"/>
    </source>
</evidence>
<keyword evidence="6 7" id="KW-0472">Membrane</keyword>
<dbReference type="EMBL" id="JAHRHJ020000009">
    <property type="protein sequence ID" value="KAH9301779.1"/>
    <property type="molecule type" value="Genomic_DNA"/>
</dbReference>
<proteinExistence type="inferred from homology"/>
<keyword evidence="4 7" id="KW-0812">Transmembrane</keyword>
<dbReference type="GO" id="GO:0022857">
    <property type="term" value="F:transmembrane transporter activity"/>
    <property type="evidence" value="ECO:0007669"/>
    <property type="project" value="InterPro"/>
</dbReference>
<comment type="similarity">
    <text evidence="2">Belongs to the SLC35F solute transporter family.</text>
</comment>
<feature type="transmembrane region" description="Helical" evidence="7">
    <location>
        <begin position="12"/>
        <end position="31"/>
    </location>
</feature>
<sequence length="135" mass="15134">VRAYQYTSITSVMLLDCWSIPCVLFLTWLFLKTKYKIGQFVGVFVCVAGLVLVVFSDVHASDRQRGSRPVLGDMLVIGGSMLYAISNVSEEFFVKNVDRVELMAMLGSFGTIISACQVSIFERHALSSMRWNPHD</sequence>
<name>A0AA38FD68_TAXCH</name>
<protein>
    <recommendedName>
        <fullName evidence="10">Solute carrier family 35 member F1</fullName>
    </recommendedName>
</protein>
<dbReference type="Pfam" id="PF06027">
    <property type="entry name" value="SLC35F"/>
    <property type="match status" value="1"/>
</dbReference>
<feature type="transmembrane region" description="Helical" evidence="7">
    <location>
        <begin position="70"/>
        <end position="88"/>
    </location>
</feature>
<evidence type="ECO:0000256" key="7">
    <source>
        <dbReference type="SAM" id="Phobius"/>
    </source>
</evidence>
<dbReference type="SUPFAM" id="SSF103481">
    <property type="entry name" value="Multidrug resistance efflux transporter EmrE"/>
    <property type="match status" value="1"/>
</dbReference>
<dbReference type="AlphaFoldDB" id="A0AA38FD68"/>
<reference evidence="8 9" key="1">
    <citation type="journal article" date="2021" name="Nat. Plants">
        <title>The Taxus genome provides insights into paclitaxel biosynthesis.</title>
        <authorList>
            <person name="Xiong X."/>
            <person name="Gou J."/>
            <person name="Liao Q."/>
            <person name="Li Y."/>
            <person name="Zhou Q."/>
            <person name="Bi G."/>
            <person name="Li C."/>
            <person name="Du R."/>
            <person name="Wang X."/>
            <person name="Sun T."/>
            <person name="Guo L."/>
            <person name="Liang H."/>
            <person name="Lu P."/>
            <person name="Wu Y."/>
            <person name="Zhang Z."/>
            <person name="Ro D.K."/>
            <person name="Shang Y."/>
            <person name="Huang S."/>
            <person name="Yan J."/>
        </authorList>
    </citation>
    <scope>NUCLEOTIDE SEQUENCE [LARGE SCALE GENOMIC DNA]</scope>
    <source>
        <strain evidence="8">Ta-2019</strain>
    </source>
</reference>
<accession>A0AA38FD68</accession>
<feature type="non-terminal residue" evidence="8">
    <location>
        <position position="135"/>
    </location>
</feature>
<dbReference type="PANTHER" id="PTHR14233:SF4">
    <property type="entry name" value="SOLUTE CARRIER FAMILY 35 MEMBER F2"/>
    <property type="match status" value="1"/>
</dbReference>
<comment type="caution">
    <text evidence="8">The sequence shown here is derived from an EMBL/GenBank/DDBJ whole genome shotgun (WGS) entry which is preliminary data.</text>
</comment>
<feature type="transmembrane region" description="Helical" evidence="7">
    <location>
        <begin position="100"/>
        <end position="121"/>
    </location>
</feature>
<evidence type="ECO:0000256" key="1">
    <source>
        <dbReference type="ARBA" id="ARBA00004141"/>
    </source>
</evidence>
<evidence type="ECO:0000313" key="8">
    <source>
        <dbReference type="EMBL" id="KAH9301779.1"/>
    </source>
</evidence>
<dbReference type="PANTHER" id="PTHR14233">
    <property type="entry name" value="DUF914-RELATED"/>
    <property type="match status" value="1"/>
</dbReference>
<evidence type="ECO:0000256" key="5">
    <source>
        <dbReference type="ARBA" id="ARBA00022989"/>
    </source>
</evidence>
<organism evidence="8 9">
    <name type="scientific">Taxus chinensis</name>
    <name type="common">Chinese yew</name>
    <name type="synonym">Taxus wallichiana var. chinensis</name>
    <dbReference type="NCBI Taxonomy" id="29808"/>
    <lineage>
        <taxon>Eukaryota</taxon>
        <taxon>Viridiplantae</taxon>
        <taxon>Streptophyta</taxon>
        <taxon>Embryophyta</taxon>
        <taxon>Tracheophyta</taxon>
        <taxon>Spermatophyta</taxon>
        <taxon>Pinopsida</taxon>
        <taxon>Pinidae</taxon>
        <taxon>Conifers II</taxon>
        <taxon>Cupressales</taxon>
        <taxon>Taxaceae</taxon>
        <taxon>Taxus</taxon>
    </lineage>
</organism>
<gene>
    <name evidence="8" type="ORF">KI387_013362</name>
</gene>
<dbReference type="OMA" id="HAINSHE"/>
<evidence type="ECO:0000313" key="9">
    <source>
        <dbReference type="Proteomes" id="UP000824469"/>
    </source>
</evidence>
<dbReference type="InterPro" id="IPR037185">
    <property type="entry name" value="EmrE-like"/>
</dbReference>
<dbReference type="GO" id="GO:0016020">
    <property type="term" value="C:membrane"/>
    <property type="evidence" value="ECO:0007669"/>
    <property type="project" value="UniProtKB-SubCell"/>
</dbReference>
<evidence type="ECO:0000256" key="3">
    <source>
        <dbReference type="ARBA" id="ARBA00022448"/>
    </source>
</evidence>
<feature type="non-terminal residue" evidence="8">
    <location>
        <position position="1"/>
    </location>
</feature>
<keyword evidence="3" id="KW-0813">Transport</keyword>
<comment type="subcellular location">
    <subcellularLocation>
        <location evidence="1">Membrane</location>
        <topology evidence="1">Multi-pass membrane protein</topology>
    </subcellularLocation>
</comment>
<keyword evidence="5 7" id="KW-1133">Transmembrane helix</keyword>
<dbReference type="Proteomes" id="UP000824469">
    <property type="component" value="Unassembled WGS sequence"/>
</dbReference>
<evidence type="ECO:0008006" key="10">
    <source>
        <dbReference type="Google" id="ProtNLM"/>
    </source>
</evidence>
<evidence type="ECO:0000256" key="4">
    <source>
        <dbReference type="ARBA" id="ARBA00022692"/>
    </source>
</evidence>
<keyword evidence="9" id="KW-1185">Reference proteome</keyword>
<evidence type="ECO:0000256" key="2">
    <source>
        <dbReference type="ARBA" id="ARBA00007863"/>
    </source>
</evidence>
<feature type="transmembrane region" description="Helical" evidence="7">
    <location>
        <begin position="37"/>
        <end position="58"/>
    </location>
</feature>
<dbReference type="InterPro" id="IPR009262">
    <property type="entry name" value="SLC35_F1/F2/F6"/>
</dbReference>
<dbReference type="InterPro" id="IPR052221">
    <property type="entry name" value="SLC35F_Transporter"/>
</dbReference>